<dbReference type="InterPro" id="IPR008271">
    <property type="entry name" value="Ser/Thr_kinase_AS"/>
</dbReference>
<keyword evidence="1" id="KW-0547">Nucleotide-binding</keyword>
<dbReference type="PROSITE" id="PS00108">
    <property type="entry name" value="PROTEIN_KINASE_ST"/>
    <property type="match status" value="1"/>
</dbReference>
<dbReference type="Pfam" id="PF00069">
    <property type="entry name" value="Pkinase"/>
    <property type="match status" value="1"/>
</dbReference>
<organism evidence="4">
    <name type="scientific">viral metagenome</name>
    <dbReference type="NCBI Taxonomy" id="1070528"/>
    <lineage>
        <taxon>unclassified sequences</taxon>
        <taxon>metagenomes</taxon>
        <taxon>organismal metagenomes</taxon>
    </lineage>
</organism>
<feature type="domain" description="Protein kinase" evidence="3">
    <location>
        <begin position="5"/>
        <end position="281"/>
    </location>
</feature>
<reference evidence="4" key="1">
    <citation type="journal article" date="2020" name="Nature">
        <title>Giant virus diversity and host interactions through global metagenomics.</title>
        <authorList>
            <person name="Schulz F."/>
            <person name="Roux S."/>
            <person name="Paez-Espino D."/>
            <person name="Jungbluth S."/>
            <person name="Walsh D.A."/>
            <person name="Denef V.J."/>
            <person name="McMahon K.D."/>
            <person name="Konstantinidis K.T."/>
            <person name="Eloe-Fadrosh E.A."/>
            <person name="Kyrpides N.C."/>
            <person name="Woyke T."/>
        </authorList>
    </citation>
    <scope>NUCLEOTIDE SEQUENCE</scope>
    <source>
        <strain evidence="4">GVMAG-S-1063924-116</strain>
    </source>
</reference>
<name>A0A6C0JYB1_9ZZZZ</name>
<proteinExistence type="predicted"/>
<evidence type="ECO:0000256" key="2">
    <source>
        <dbReference type="ARBA" id="ARBA00022840"/>
    </source>
</evidence>
<dbReference type="GO" id="GO:0004672">
    <property type="term" value="F:protein kinase activity"/>
    <property type="evidence" value="ECO:0007669"/>
    <property type="project" value="InterPro"/>
</dbReference>
<dbReference type="SUPFAM" id="SSF56112">
    <property type="entry name" value="Protein kinase-like (PK-like)"/>
    <property type="match status" value="1"/>
</dbReference>
<evidence type="ECO:0000256" key="1">
    <source>
        <dbReference type="ARBA" id="ARBA00022741"/>
    </source>
</evidence>
<dbReference type="PROSITE" id="PS50011">
    <property type="entry name" value="PROTEIN_KINASE_DOM"/>
    <property type="match status" value="1"/>
</dbReference>
<evidence type="ECO:0000259" key="3">
    <source>
        <dbReference type="PROSITE" id="PS50011"/>
    </source>
</evidence>
<accession>A0A6C0JYB1</accession>
<sequence length="375" mass="42854">MFEIQKEGEIMSNGYYGTVHPCETNLKIPTVVKRCKQSDDDLPSLIEPLITLSMTHPNILKCYHAYYDEITTDLVMVQERYEKDLYSVKEINPDEALHLITCILQGLRALDERCIIHGDLKPENILIKGKDAVICDFGISLIRQPVKGNLYSDDIICTEIYRAPELFDKSTVASPKVDIWSLGVMALEMCIGGCRLFHHKSTVKSINDWAAYTGQSYSIDLGEKEETKGTFNKRIKKVGEEWRKVYELGKWMTTYDPYSRPSAYDILTSGKLGKVSLKPYTMDYRCPIKPSVEDLESSRRMMRLKLRIDSVSGQLDFIFACFREHYNLNKSVDFSCVLFSVISGVELNRSNISGFSISEFRTAMEKLSFFILPPS</sequence>
<keyword evidence="2" id="KW-0067">ATP-binding</keyword>
<dbReference type="EMBL" id="MN740698">
    <property type="protein sequence ID" value="QHU08734.1"/>
    <property type="molecule type" value="Genomic_DNA"/>
</dbReference>
<dbReference type="PANTHER" id="PTHR24055">
    <property type="entry name" value="MITOGEN-ACTIVATED PROTEIN KINASE"/>
    <property type="match status" value="1"/>
</dbReference>
<evidence type="ECO:0000313" key="4">
    <source>
        <dbReference type="EMBL" id="QHU08734.1"/>
    </source>
</evidence>
<dbReference type="Gene3D" id="1.10.510.10">
    <property type="entry name" value="Transferase(Phosphotransferase) domain 1"/>
    <property type="match status" value="1"/>
</dbReference>
<dbReference type="InterPro" id="IPR000719">
    <property type="entry name" value="Prot_kinase_dom"/>
</dbReference>
<dbReference type="SMART" id="SM00220">
    <property type="entry name" value="S_TKc"/>
    <property type="match status" value="1"/>
</dbReference>
<protein>
    <recommendedName>
        <fullName evidence="3">Protein kinase domain-containing protein</fullName>
    </recommendedName>
</protein>
<dbReference type="AlphaFoldDB" id="A0A6C0JYB1"/>
<dbReference type="InterPro" id="IPR050117">
    <property type="entry name" value="MAPK"/>
</dbReference>
<dbReference type="InterPro" id="IPR011009">
    <property type="entry name" value="Kinase-like_dom_sf"/>
</dbReference>
<dbReference type="GO" id="GO:0005524">
    <property type="term" value="F:ATP binding"/>
    <property type="evidence" value="ECO:0007669"/>
    <property type="project" value="UniProtKB-KW"/>
</dbReference>
<dbReference type="CDD" id="cd00180">
    <property type="entry name" value="PKc"/>
    <property type="match status" value="1"/>
</dbReference>